<dbReference type="SUPFAM" id="SSF53335">
    <property type="entry name" value="S-adenosyl-L-methionine-dependent methyltransferases"/>
    <property type="match status" value="1"/>
</dbReference>
<dbReference type="AlphaFoldDB" id="A0A9W8IC64"/>
<gene>
    <name evidence="5" type="ORF">IWW36_001178</name>
</gene>
<evidence type="ECO:0000256" key="1">
    <source>
        <dbReference type="ARBA" id="ARBA00008361"/>
    </source>
</evidence>
<reference evidence="5" key="1">
    <citation type="submission" date="2022-07" db="EMBL/GenBank/DDBJ databases">
        <title>Phylogenomic reconstructions and comparative analyses of Kickxellomycotina fungi.</title>
        <authorList>
            <person name="Reynolds N.K."/>
            <person name="Stajich J.E."/>
            <person name="Barry K."/>
            <person name="Grigoriev I.V."/>
            <person name="Crous P."/>
            <person name="Smith M.E."/>
        </authorList>
    </citation>
    <scope>NUCLEOTIDE SEQUENCE</scope>
    <source>
        <strain evidence="5">NRRL 1566</strain>
    </source>
</reference>
<dbReference type="PANTHER" id="PTHR44942">
    <property type="entry name" value="METHYLTRANSF_11 DOMAIN-CONTAINING PROTEIN"/>
    <property type="match status" value="1"/>
</dbReference>
<dbReference type="OrthoDB" id="10027013at2759"/>
<dbReference type="PANTHER" id="PTHR44942:SF4">
    <property type="entry name" value="METHYLTRANSFERASE TYPE 11 DOMAIN-CONTAINING PROTEIN"/>
    <property type="match status" value="1"/>
</dbReference>
<dbReference type="EMBL" id="JANBUW010000013">
    <property type="protein sequence ID" value="KAJ2851410.1"/>
    <property type="molecule type" value="Genomic_DNA"/>
</dbReference>
<sequence length="289" mass="32920">MSAFASKGFNASAYLALRPKYNEKLMRWIVSYHSGLQDTAVDVACGPGTFTLDLAIEFKSSNGLDPSPSMIHSAQEYARVQNVSNVEFKRGFGESLPFESNSVDMVTVMQGAHWFKIEKFLGEALRVLRPGGSLVMVGYDYPEIANWPKSMDGRNFARKLATDDSLLCRYWDNGFKLIEQAYKPYAKIIAQEQKFKDVRHVCYPKEMLNNNPDMAVLPEPWIDSKSTSLDTFREYLKTWSAYKKWKDENPSSTDIIDSYFDNAQAQHSLTGQETIQIEWSHFAIVARKS</sequence>
<keyword evidence="2" id="KW-0489">Methyltransferase</keyword>
<dbReference type="GO" id="GO:0032259">
    <property type="term" value="P:methylation"/>
    <property type="evidence" value="ECO:0007669"/>
    <property type="project" value="UniProtKB-KW"/>
</dbReference>
<evidence type="ECO:0000256" key="2">
    <source>
        <dbReference type="ARBA" id="ARBA00022603"/>
    </source>
</evidence>
<dbReference type="Proteomes" id="UP001139887">
    <property type="component" value="Unassembled WGS sequence"/>
</dbReference>
<accession>A0A9W8IC64</accession>
<dbReference type="InterPro" id="IPR029063">
    <property type="entry name" value="SAM-dependent_MTases_sf"/>
</dbReference>
<name>A0A9W8IC64_9FUNG</name>
<protein>
    <recommendedName>
        <fullName evidence="4">Methyltransferase type 11 domain-containing protein</fullName>
    </recommendedName>
</protein>
<comment type="similarity">
    <text evidence="1">Belongs to the methyltransferase superfamily.</text>
</comment>
<dbReference type="Gene3D" id="3.40.50.150">
    <property type="entry name" value="Vaccinia Virus protein VP39"/>
    <property type="match status" value="1"/>
</dbReference>
<keyword evidence="3" id="KW-0808">Transferase</keyword>
<proteinExistence type="inferred from homology"/>
<evidence type="ECO:0000313" key="5">
    <source>
        <dbReference type="EMBL" id="KAJ2851410.1"/>
    </source>
</evidence>
<evidence type="ECO:0000256" key="3">
    <source>
        <dbReference type="ARBA" id="ARBA00022679"/>
    </source>
</evidence>
<dbReference type="Pfam" id="PF08241">
    <property type="entry name" value="Methyltransf_11"/>
    <property type="match status" value="1"/>
</dbReference>
<evidence type="ECO:0000259" key="4">
    <source>
        <dbReference type="Pfam" id="PF08241"/>
    </source>
</evidence>
<dbReference type="InterPro" id="IPR051052">
    <property type="entry name" value="Diverse_substrate_MTase"/>
</dbReference>
<evidence type="ECO:0000313" key="6">
    <source>
        <dbReference type="Proteomes" id="UP001139887"/>
    </source>
</evidence>
<comment type="caution">
    <text evidence="5">The sequence shown here is derived from an EMBL/GenBank/DDBJ whole genome shotgun (WGS) entry which is preliminary data.</text>
</comment>
<keyword evidence="6" id="KW-1185">Reference proteome</keyword>
<organism evidence="5 6">
    <name type="scientific">Coemansia brasiliensis</name>
    <dbReference type="NCBI Taxonomy" id="2650707"/>
    <lineage>
        <taxon>Eukaryota</taxon>
        <taxon>Fungi</taxon>
        <taxon>Fungi incertae sedis</taxon>
        <taxon>Zoopagomycota</taxon>
        <taxon>Kickxellomycotina</taxon>
        <taxon>Kickxellomycetes</taxon>
        <taxon>Kickxellales</taxon>
        <taxon>Kickxellaceae</taxon>
        <taxon>Coemansia</taxon>
    </lineage>
</organism>
<dbReference type="InterPro" id="IPR013216">
    <property type="entry name" value="Methyltransf_11"/>
</dbReference>
<dbReference type="GO" id="GO:0008757">
    <property type="term" value="F:S-adenosylmethionine-dependent methyltransferase activity"/>
    <property type="evidence" value="ECO:0007669"/>
    <property type="project" value="InterPro"/>
</dbReference>
<feature type="domain" description="Methyltransferase type 11" evidence="4">
    <location>
        <begin position="41"/>
        <end position="136"/>
    </location>
</feature>
<dbReference type="CDD" id="cd02440">
    <property type="entry name" value="AdoMet_MTases"/>
    <property type="match status" value="1"/>
</dbReference>